<dbReference type="Pfam" id="PF04229">
    <property type="entry name" value="GrpB"/>
    <property type="match status" value="1"/>
</dbReference>
<dbReference type="EMBL" id="JAAWWK010000005">
    <property type="protein sequence ID" value="NKI18578.1"/>
    <property type="molecule type" value="Genomic_DNA"/>
</dbReference>
<dbReference type="Gene3D" id="3.30.460.10">
    <property type="entry name" value="Beta Polymerase, domain 2"/>
    <property type="match status" value="1"/>
</dbReference>
<sequence>MASIDVEIGLIGGAEMREVALCYYNPDWPGQYETEAVKIRRALRNHVLQIEHIGSTAVPLLAAKPIIDILLVIADPGVEAEYLPALLQTGYQLRVREPKDDQHRMLRTLARDVHIHIYPPWSGEVDRYLLFRDQLRASENDRIEYERTKRRLSQKVWADMNDYAAAKSEIVEAIIARRRADLLRNAT</sequence>
<proteinExistence type="predicted"/>
<name>A0ABX1GJC7_9GAMM</name>
<dbReference type="Proteomes" id="UP000765845">
    <property type="component" value="Unassembled WGS sequence"/>
</dbReference>
<organism evidence="1 2">
    <name type="scientific">Spongiibacter thalassae</name>
    <dbReference type="NCBI Taxonomy" id="2721624"/>
    <lineage>
        <taxon>Bacteria</taxon>
        <taxon>Pseudomonadati</taxon>
        <taxon>Pseudomonadota</taxon>
        <taxon>Gammaproteobacteria</taxon>
        <taxon>Cellvibrionales</taxon>
        <taxon>Spongiibacteraceae</taxon>
        <taxon>Spongiibacter</taxon>
    </lineage>
</organism>
<protein>
    <submittedName>
        <fullName evidence="1">GrpB family protein</fullName>
    </submittedName>
</protein>
<evidence type="ECO:0000313" key="1">
    <source>
        <dbReference type="EMBL" id="NKI18578.1"/>
    </source>
</evidence>
<gene>
    <name evidence="1" type="ORF">HCU74_14270</name>
</gene>
<dbReference type="SUPFAM" id="SSF81301">
    <property type="entry name" value="Nucleotidyltransferase"/>
    <property type="match status" value="1"/>
</dbReference>
<dbReference type="RefSeq" id="WP_168451108.1">
    <property type="nucleotide sequence ID" value="NZ_JAAWWK010000005.1"/>
</dbReference>
<dbReference type="PANTHER" id="PTHR34822:SF1">
    <property type="entry name" value="GRPB FAMILY PROTEIN"/>
    <property type="match status" value="1"/>
</dbReference>
<dbReference type="InterPro" id="IPR007344">
    <property type="entry name" value="GrpB/CoaE"/>
</dbReference>
<accession>A0ABX1GJC7</accession>
<dbReference type="InterPro" id="IPR043519">
    <property type="entry name" value="NT_sf"/>
</dbReference>
<evidence type="ECO:0000313" key="2">
    <source>
        <dbReference type="Proteomes" id="UP000765845"/>
    </source>
</evidence>
<dbReference type="PANTHER" id="PTHR34822">
    <property type="entry name" value="GRPB DOMAIN PROTEIN (AFU_ORTHOLOGUE AFUA_1G01530)"/>
    <property type="match status" value="1"/>
</dbReference>
<keyword evidence="2" id="KW-1185">Reference proteome</keyword>
<reference evidence="1 2" key="1">
    <citation type="submission" date="2020-04" db="EMBL/GenBank/DDBJ databases">
        <authorList>
            <person name="Yoon J."/>
        </authorList>
    </citation>
    <scope>NUCLEOTIDE SEQUENCE [LARGE SCALE GENOMIC DNA]</scope>
    <source>
        <strain evidence="1 2">KMU-166</strain>
    </source>
</reference>
<comment type="caution">
    <text evidence="1">The sequence shown here is derived from an EMBL/GenBank/DDBJ whole genome shotgun (WGS) entry which is preliminary data.</text>
</comment>